<evidence type="ECO:0000313" key="2">
    <source>
        <dbReference type="Proteomes" id="UP000008947"/>
    </source>
</evidence>
<organism evidence="1 2">
    <name type="scientific">Candidatus Bartonella washoeensis Sb944nv</name>
    <dbReference type="NCBI Taxonomy" id="1094563"/>
    <lineage>
        <taxon>Bacteria</taxon>
        <taxon>Pseudomonadati</taxon>
        <taxon>Pseudomonadota</taxon>
        <taxon>Alphaproteobacteria</taxon>
        <taxon>Hyphomicrobiales</taxon>
        <taxon>Bartonellaceae</taxon>
        <taxon>Bartonella</taxon>
    </lineage>
</organism>
<keyword evidence="2" id="KW-1185">Reference proteome</keyword>
<dbReference type="PATRIC" id="fig|1094563.3.peg.427"/>
<evidence type="ECO:0000313" key="1">
    <source>
        <dbReference type="EMBL" id="EJF81694.1"/>
    </source>
</evidence>
<dbReference type="EMBL" id="AILU01000003">
    <property type="protein sequence ID" value="EJF81694.1"/>
    <property type="molecule type" value="Genomic_DNA"/>
</dbReference>
<gene>
    <name evidence="1" type="ORF">MCQ_00392</name>
</gene>
<accession>J0QFS5</accession>
<dbReference type="Proteomes" id="UP000008947">
    <property type="component" value="Unassembled WGS sequence"/>
</dbReference>
<reference evidence="1 2" key="1">
    <citation type="submission" date="2012-03" db="EMBL/GenBank/DDBJ databases">
        <title>The Genome Sequence of Bartonella washoensis Sb944nv.</title>
        <authorList>
            <consortium name="The Broad Institute Genome Sequencing Platform"/>
            <consortium name="The Broad Institute Genome Sequencing Center for Infectious Disease"/>
            <person name="Feldgarden M."/>
            <person name="Kirby J."/>
            <person name="Kosoy M."/>
            <person name="Birtles R."/>
            <person name="Probert W.S."/>
            <person name="Chiaraviglio L."/>
            <person name="Young S.K."/>
            <person name="Zeng Q."/>
            <person name="Gargeya S."/>
            <person name="Fitzgerald M."/>
            <person name="Haas B."/>
            <person name="Abouelleil A."/>
            <person name="Alvarado L."/>
            <person name="Arachchi H.M."/>
            <person name="Berlin A."/>
            <person name="Chapman S.B."/>
            <person name="Gearin G."/>
            <person name="Goldberg J."/>
            <person name="Griggs A."/>
            <person name="Gujja S."/>
            <person name="Hansen M."/>
            <person name="Heiman D."/>
            <person name="Howarth C."/>
            <person name="Larimer J."/>
            <person name="Lui A."/>
            <person name="MacDonald P.J.P."/>
            <person name="McCowen C."/>
            <person name="Montmayeur A."/>
            <person name="Murphy C."/>
            <person name="Neiman D."/>
            <person name="Pearson M."/>
            <person name="Priest M."/>
            <person name="Roberts A."/>
            <person name="Saif S."/>
            <person name="Shea T."/>
            <person name="Sisk P."/>
            <person name="Stolte C."/>
            <person name="Sykes S."/>
            <person name="Wortman J."/>
            <person name="Nusbaum C."/>
            <person name="Birren B."/>
        </authorList>
    </citation>
    <scope>NUCLEOTIDE SEQUENCE [LARGE SCALE GENOMIC DNA]</scope>
    <source>
        <strain evidence="1 2">Sb944nv</strain>
    </source>
</reference>
<dbReference type="HOGENOM" id="CLU_3285524_0_0_5"/>
<comment type="caution">
    <text evidence="1">The sequence shown here is derived from an EMBL/GenBank/DDBJ whole genome shotgun (WGS) entry which is preliminary data.</text>
</comment>
<proteinExistence type="predicted"/>
<protein>
    <submittedName>
        <fullName evidence="1">Uncharacterized protein</fullName>
    </submittedName>
</protein>
<dbReference type="AlphaFoldDB" id="J0QFS5"/>
<sequence>MFADFFLLKGEKVVNETLSNSSVAVTDVGFTPSAPHCRAK</sequence>
<name>J0QFS5_9HYPH</name>